<evidence type="ECO:0000256" key="4">
    <source>
        <dbReference type="ARBA" id="ARBA00023004"/>
    </source>
</evidence>
<evidence type="ECO:0000256" key="3">
    <source>
        <dbReference type="ARBA" id="ARBA00023002"/>
    </source>
</evidence>
<dbReference type="PROSITE" id="PS51300">
    <property type="entry name" value="NIRD"/>
    <property type="match status" value="1"/>
</dbReference>
<evidence type="ECO:0000313" key="8">
    <source>
        <dbReference type="Proteomes" id="UP000253772"/>
    </source>
</evidence>
<reference evidence="7 8" key="1">
    <citation type="submission" date="2019-03" db="EMBL/GenBank/DDBJ databases">
        <title>Comparative insights into the high quality Complete genome sequence of highly metal resistant Cupriavidus metallidurans strain BS1 isolated from a gold-copper mine.</title>
        <authorList>
            <person name="Mazhar H.S."/>
            <person name="Rensing C."/>
        </authorList>
    </citation>
    <scope>NUCLEOTIDE SEQUENCE [LARGE SCALE GENOMIC DNA]</scope>
    <source>
        <strain evidence="7 8">BS1</strain>
    </source>
</reference>
<dbReference type="InterPro" id="IPR017941">
    <property type="entry name" value="Rieske_2Fe-2S"/>
</dbReference>
<dbReference type="InterPro" id="IPR017881">
    <property type="entry name" value="NirD"/>
</dbReference>
<dbReference type="InterPro" id="IPR012748">
    <property type="entry name" value="Rieske-like_NirD"/>
</dbReference>
<dbReference type="PROSITE" id="PS51296">
    <property type="entry name" value="RIESKE"/>
    <property type="match status" value="1"/>
</dbReference>
<dbReference type="Pfam" id="PF13806">
    <property type="entry name" value="Rieske_2"/>
    <property type="match status" value="1"/>
</dbReference>
<name>A0A2L0X1H6_9BURK</name>
<dbReference type="NCBIfam" id="TIGR02378">
    <property type="entry name" value="nirD_assim_sml"/>
    <property type="match status" value="1"/>
</dbReference>
<dbReference type="GO" id="GO:0046872">
    <property type="term" value="F:metal ion binding"/>
    <property type="evidence" value="ECO:0007669"/>
    <property type="project" value="UniProtKB-KW"/>
</dbReference>
<protein>
    <submittedName>
        <fullName evidence="7">Nitrite reductase small subunit NirD</fullName>
    </submittedName>
</protein>
<dbReference type="InterPro" id="IPR036922">
    <property type="entry name" value="Rieske_2Fe-2S_sf"/>
</dbReference>
<dbReference type="AlphaFoldDB" id="A0A2L0X1H6"/>
<keyword evidence="5" id="KW-0411">Iron-sulfur</keyword>
<dbReference type="Gene3D" id="2.102.10.10">
    <property type="entry name" value="Rieske [2Fe-2S] iron-sulphur domain"/>
    <property type="match status" value="1"/>
</dbReference>
<accession>A0A2L0X1H6</accession>
<evidence type="ECO:0000256" key="2">
    <source>
        <dbReference type="ARBA" id="ARBA00022723"/>
    </source>
</evidence>
<dbReference type="RefSeq" id="WP_017511553.1">
    <property type="nucleotide sequence ID" value="NZ_CP026544.1"/>
</dbReference>
<keyword evidence="4" id="KW-0408">Iron</keyword>
<dbReference type="PANTHER" id="PTHR40562:SF1">
    <property type="entry name" value="NITRITE REDUCTASE (NADH) SMALL SUBUNIT"/>
    <property type="match status" value="1"/>
</dbReference>
<dbReference type="CDD" id="cd03529">
    <property type="entry name" value="Rieske_NirD"/>
    <property type="match status" value="1"/>
</dbReference>
<evidence type="ECO:0000256" key="5">
    <source>
        <dbReference type="ARBA" id="ARBA00023014"/>
    </source>
</evidence>
<dbReference type="GO" id="GO:0042128">
    <property type="term" value="P:nitrate assimilation"/>
    <property type="evidence" value="ECO:0007669"/>
    <property type="project" value="UniProtKB-KW"/>
</dbReference>
<gene>
    <name evidence="7" type="primary">nirD</name>
    <name evidence="7" type="ORF">DDF84_023970</name>
</gene>
<keyword evidence="1" id="KW-0001">2Fe-2S</keyword>
<dbReference type="OrthoDB" id="516687at2"/>
<dbReference type="GO" id="GO:0051537">
    <property type="term" value="F:2 iron, 2 sulfur cluster binding"/>
    <property type="evidence" value="ECO:0007669"/>
    <property type="project" value="UniProtKB-KW"/>
</dbReference>
<dbReference type="GO" id="GO:0008942">
    <property type="term" value="F:nitrite reductase [NAD(P)H] activity"/>
    <property type="evidence" value="ECO:0007669"/>
    <property type="project" value="InterPro"/>
</dbReference>
<evidence type="ECO:0000256" key="6">
    <source>
        <dbReference type="ARBA" id="ARBA00023063"/>
    </source>
</evidence>
<keyword evidence="2" id="KW-0479">Metal-binding</keyword>
<evidence type="ECO:0000313" key="7">
    <source>
        <dbReference type="EMBL" id="QBP12741.1"/>
    </source>
</evidence>
<keyword evidence="6" id="KW-0534">Nitrate assimilation</keyword>
<sequence>MSQAHHPETWTAICTLRDIVPNTGVCALVDRKQVAVFRIGRGEEVYALANFDPNAQANVLSRGLVGNLGPRTVVASPIYKHHFDLRTGECLEVPEHSVDAYTARVYDGKVWVATAAMAREVEAEVEVEAEAEEELAA</sequence>
<dbReference type="PANTHER" id="PTHR40562">
    <property type="match status" value="1"/>
</dbReference>
<organism evidence="7 8">
    <name type="scientific">Cupriavidus metallidurans</name>
    <dbReference type="NCBI Taxonomy" id="119219"/>
    <lineage>
        <taxon>Bacteria</taxon>
        <taxon>Pseudomonadati</taxon>
        <taxon>Pseudomonadota</taxon>
        <taxon>Betaproteobacteria</taxon>
        <taxon>Burkholderiales</taxon>
        <taxon>Burkholderiaceae</taxon>
        <taxon>Cupriavidus</taxon>
    </lineage>
</organism>
<dbReference type="SUPFAM" id="SSF50022">
    <property type="entry name" value="ISP domain"/>
    <property type="match status" value="1"/>
</dbReference>
<proteinExistence type="predicted"/>
<evidence type="ECO:0000256" key="1">
    <source>
        <dbReference type="ARBA" id="ARBA00022714"/>
    </source>
</evidence>
<keyword evidence="3" id="KW-0560">Oxidoreductase</keyword>
<dbReference type="EMBL" id="CP037901">
    <property type="protein sequence ID" value="QBP12741.1"/>
    <property type="molecule type" value="Genomic_DNA"/>
</dbReference>
<dbReference type="Proteomes" id="UP000253772">
    <property type="component" value="Chromosome c2"/>
</dbReference>